<feature type="transmembrane region" description="Helical" evidence="6">
    <location>
        <begin position="257"/>
        <end position="278"/>
    </location>
</feature>
<comment type="subcellular location">
    <subcellularLocation>
        <location evidence="1">Membrane</location>
        <topology evidence="1">Multi-pass membrane protein</topology>
    </subcellularLocation>
</comment>
<feature type="transmembrane region" description="Helical" evidence="6">
    <location>
        <begin position="207"/>
        <end position="236"/>
    </location>
</feature>
<evidence type="ECO:0000256" key="6">
    <source>
        <dbReference type="SAM" id="Phobius"/>
    </source>
</evidence>
<name>A0ABP9KTC0_9SPHN</name>
<evidence type="ECO:0000256" key="1">
    <source>
        <dbReference type="ARBA" id="ARBA00004141"/>
    </source>
</evidence>
<feature type="transmembrane region" description="Helical" evidence="6">
    <location>
        <begin position="178"/>
        <end position="201"/>
    </location>
</feature>
<dbReference type="EMBL" id="BAABHV010000036">
    <property type="protein sequence ID" value="GAA5063695.1"/>
    <property type="molecule type" value="Genomic_DNA"/>
</dbReference>
<dbReference type="RefSeq" id="WP_346034176.1">
    <property type="nucleotide sequence ID" value="NZ_BAABHV010000036.1"/>
</dbReference>
<reference evidence="8" key="1">
    <citation type="journal article" date="2019" name="Int. J. Syst. Evol. Microbiol.">
        <title>The Global Catalogue of Microorganisms (GCM) 10K type strain sequencing project: providing services to taxonomists for standard genome sequencing and annotation.</title>
        <authorList>
            <consortium name="The Broad Institute Genomics Platform"/>
            <consortium name="The Broad Institute Genome Sequencing Center for Infectious Disease"/>
            <person name="Wu L."/>
            <person name="Ma J."/>
        </authorList>
    </citation>
    <scope>NUCLEOTIDE SEQUENCE [LARGE SCALE GENOMIC DNA]</scope>
    <source>
        <strain evidence="8">JCM 18014</strain>
    </source>
</reference>
<dbReference type="InterPro" id="IPR007688">
    <property type="entry name" value="Conjugal_tfr_TrbL/VirB6"/>
</dbReference>
<proteinExistence type="inferred from homology"/>
<keyword evidence="4 6" id="KW-1133">Transmembrane helix</keyword>
<gene>
    <name evidence="7" type="ORF">GCM10023208_34960</name>
</gene>
<evidence type="ECO:0000256" key="3">
    <source>
        <dbReference type="ARBA" id="ARBA00022692"/>
    </source>
</evidence>
<evidence type="ECO:0000256" key="5">
    <source>
        <dbReference type="ARBA" id="ARBA00023136"/>
    </source>
</evidence>
<evidence type="ECO:0000256" key="2">
    <source>
        <dbReference type="ARBA" id="ARBA00007802"/>
    </source>
</evidence>
<comment type="caution">
    <text evidence="7">The sequence shown here is derived from an EMBL/GenBank/DDBJ whole genome shotgun (WGS) entry which is preliminary data.</text>
</comment>
<feature type="transmembrane region" description="Helical" evidence="6">
    <location>
        <begin position="68"/>
        <end position="90"/>
    </location>
</feature>
<keyword evidence="8" id="KW-1185">Reference proteome</keyword>
<comment type="similarity">
    <text evidence="2">Belongs to the TrbL/VirB6 family.</text>
</comment>
<evidence type="ECO:0000313" key="7">
    <source>
        <dbReference type="EMBL" id="GAA5063695.1"/>
    </source>
</evidence>
<evidence type="ECO:0000313" key="8">
    <source>
        <dbReference type="Proteomes" id="UP001500518"/>
    </source>
</evidence>
<evidence type="ECO:0000256" key="4">
    <source>
        <dbReference type="ARBA" id="ARBA00022989"/>
    </source>
</evidence>
<dbReference type="Pfam" id="PF04610">
    <property type="entry name" value="TrbL"/>
    <property type="match status" value="1"/>
</dbReference>
<keyword evidence="3 6" id="KW-0812">Transmembrane</keyword>
<dbReference type="Proteomes" id="UP001500518">
    <property type="component" value="Unassembled WGS sequence"/>
</dbReference>
<feature type="transmembrane region" description="Helical" evidence="6">
    <location>
        <begin position="40"/>
        <end position="56"/>
    </location>
</feature>
<feature type="transmembrane region" description="Helical" evidence="6">
    <location>
        <begin position="146"/>
        <end position="171"/>
    </location>
</feature>
<protein>
    <submittedName>
        <fullName evidence="7">Type IV secretion system protein</fullName>
    </submittedName>
</protein>
<keyword evidence="5 6" id="KW-0472">Membrane</keyword>
<sequence>MEYDLFTNAYQGFVNELNSSVVSNYAAFVGWISGPLRTGMIIYIILLGGAILRGAVQYPFREYVYRALMLAAVYWAVTSLYGGTVANMIVTGLPNEFAGLIGGSPNGVGGSFDQMWARVDLALASMQQATNEYVQENVTFMDMPGAAAAIMQAIGATVIILLTAIAALFALAVGFVIVLYALFALAVLAVVGPIFVAALLFDSTRSYFFSWLGAVVNYLMLSLFALLLVLVVANVADSATATFDGDFNHIWETSIRIIAFYVLAAFFFFQIPGIAASLGGGSAAMVSQFANAINPMPSAASRRAAQSGGGGGGFSWGRAYGGARAAYGRWRGNTISRA</sequence>
<accession>A0ABP9KTC0</accession>
<organism evidence="7 8">
    <name type="scientific">Erythrobacter westpacificensis</name>
    <dbReference type="NCBI Taxonomy" id="1055231"/>
    <lineage>
        <taxon>Bacteria</taxon>
        <taxon>Pseudomonadati</taxon>
        <taxon>Pseudomonadota</taxon>
        <taxon>Alphaproteobacteria</taxon>
        <taxon>Sphingomonadales</taxon>
        <taxon>Erythrobacteraceae</taxon>
        <taxon>Erythrobacter/Porphyrobacter group</taxon>
        <taxon>Erythrobacter</taxon>
    </lineage>
</organism>